<sequence>MAIISRIKTLKGVGILADKTAKDLGAEFLRYNLVYGFNGSGKSTLSRVFACLEAGEHNEALPDQCAFEIEMDNSQTYSSPKKLGGLENRICVFNVDFVDRNLQWGVGRANSIFYISKQQADLAGELQAAIDSVPAGAAAKEAQSKVVSTTEKAVKSYRTERAKLVSSSLHLGNRRYEAGQLQSDYEKLPTGPESVLGSDELEALIEIARLTAPAPTLPNLAFDPLQVLFQIERARAFGKLSIGQVVLDELESHPAMVRWIKEGYDYHVSNALDNCLLCGNSFSVARKETLAAALDEKISSLMGQLNDAHLAVRTILEGAISHPKEWPTLVELDPSLQASYVQALNDLTVNFQNTVTHLREAERIIQVRLAQPTSPVEFTLPDESELTALFEELAASLTAVNNLIDEHNTATANFAKRQEEARENIRKHFLAEGKADYVALVSAHSDAERTLDQIDESNSETQRKIRELSAKVKSHGLAAEQITSLMRTYLGHGELAIVAVADGYELHRHGKLVRGQPSEGEKTAIALCYFLSTLEADGRSLKELIVVIDDPISSLDTKAMNYACALIRNRLSDVRQLFILTHNPHCMNEFKKAWRNWSKAENDKPAKAKLLFMDVRMPATSGLRTASIIEMPSQLRGYDSEYHFLYSKMLEFEAVGEGHSEYWFMMPNAIRRVLEIFLAFKVPGSHPISQKLDALAKRLGEFDKARIIALERLTQVESHSDSLDDLITHSAMTVEETRDANAALLALVLAADAEHATAMRSQCRPT</sequence>
<proteinExistence type="predicted"/>
<keyword evidence="1" id="KW-0175">Coiled coil</keyword>
<evidence type="ECO:0000313" key="3">
    <source>
        <dbReference type="EMBL" id="MDC7684519.1"/>
    </source>
</evidence>
<dbReference type="Pfam" id="PF13166">
    <property type="entry name" value="AAA_13"/>
    <property type="match status" value="1"/>
</dbReference>
<organism evidence="3 4">
    <name type="scientific">Asticcacaulis aquaticus</name>
    <dbReference type="NCBI Taxonomy" id="2984212"/>
    <lineage>
        <taxon>Bacteria</taxon>
        <taxon>Pseudomonadati</taxon>
        <taxon>Pseudomonadota</taxon>
        <taxon>Alphaproteobacteria</taxon>
        <taxon>Caulobacterales</taxon>
        <taxon>Caulobacteraceae</taxon>
        <taxon>Asticcacaulis</taxon>
    </lineage>
</organism>
<accession>A0ABT5HX06</accession>
<evidence type="ECO:0000313" key="4">
    <source>
        <dbReference type="Proteomes" id="UP001214854"/>
    </source>
</evidence>
<feature type="coiled-coil region" evidence="1">
    <location>
        <begin position="444"/>
        <end position="471"/>
    </location>
</feature>
<dbReference type="PANTHER" id="PTHR32182:SF0">
    <property type="entry name" value="DNA REPLICATION AND REPAIR PROTEIN RECF"/>
    <property type="match status" value="1"/>
</dbReference>
<keyword evidence="4" id="KW-1185">Reference proteome</keyword>
<name>A0ABT5HX06_9CAUL</name>
<dbReference type="InterPro" id="IPR027417">
    <property type="entry name" value="P-loop_NTPase"/>
</dbReference>
<dbReference type="Gene3D" id="3.40.50.300">
    <property type="entry name" value="P-loop containing nucleotide triphosphate hydrolases"/>
    <property type="match status" value="1"/>
</dbReference>
<protein>
    <submittedName>
        <fullName evidence="3">AAA family ATPase</fullName>
    </submittedName>
</protein>
<dbReference type="Proteomes" id="UP001214854">
    <property type="component" value="Unassembled WGS sequence"/>
</dbReference>
<feature type="domain" description="Protein CR006 P-loop" evidence="2">
    <location>
        <begin position="26"/>
        <end position="743"/>
    </location>
</feature>
<dbReference type="EMBL" id="JAQQKX010000012">
    <property type="protein sequence ID" value="MDC7684519.1"/>
    <property type="molecule type" value="Genomic_DNA"/>
</dbReference>
<gene>
    <name evidence="3" type="ORF">PQU92_14640</name>
</gene>
<reference evidence="3 4" key="1">
    <citation type="submission" date="2023-01" db="EMBL/GenBank/DDBJ databases">
        <title>Novel species of the genus Asticcacaulis isolated from rivers.</title>
        <authorList>
            <person name="Lu H."/>
        </authorList>
    </citation>
    <scope>NUCLEOTIDE SEQUENCE [LARGE SCALE GENOMIC DNA]</scope>
    <source>
        <strain evidence="3 4">BYS171W</strain>
    </source>
</reference>
<evidence type="ECO:0000256" key="1">
    <source>
        <dbReference type="SAM" id="Coils"/>
    </source>
</evidence>
<comment type="caution">
    <text evidence="3">The sequence shown here is derived from an EMBL/GenBank/DDBJ whole genome shotgun (WGS) entry which is preliminary data.</text>
</comment>
<evidence type="ECO:0000259" key="2">
    <source>
        <dbReference type="Pfam" id="PF13166"/>
    </source>
</evidence>
<dbReference type="RefSeq" id="WP_272748987.1">
    <property type="nucleotide sequence ID" value="NZ_JAQQKX010000012.1"/>
</dbReference>
<dbReference type="InterPro" id="IPR026866">
    <property type="entry name" value="CR006_AAA"/>
</dbReference>
<dbReference type="PANTHER" id="PTHR32182">
    <property type="entry name" value="DNA REPLICATION AND REPAIR PROTEIN RECF"/>
    <property type="match status" value="1"/>
</dbReference>
<dbReference type="SUPFAM" id="SSF52540">
    <property type="entry name" value="P-loop containing nucleoside triphosphate hydrolases"/>
    <property type="match status" value="1"/>
</dbReference>